<feature type="domain" description="Large polyvalent protein associated" evidence="1">
    <location>
        <begin position="7"/>
        <end position="100"/>
    </location>
</feature>
<evidence type="ECO:0000259" key="1">
    <source>
        <dbReference type="Pfam" id="PF18843"/>
    </source>
</evidence>
<evidence type="ECO:0000313" key="2">
    <source>
        <dbReference type="EMBL" id="MSU03485.1"/>
    </source>
</evidence>
<evidence type="ECO:0000313" key="3">
    <source>
        <dbReference type="Proteomes" id="UP000469523"/>
    </source>
</evidence>
<proteinExistence type="predicted"/>
<comment type="caution">
    <text evidence="2">The sequence shown here is derived from an EMBL/GenBank/DDBJ whole genome shotgun (WGS) entry which is preliminary data.</text>
</comment>
<dbReference type="Proteomes" id="UP000469523">
    <property type="component" value="Unassembled WGS sequence"/>
</dbReference>
<gene>
    <name evidence="2" type="ORF">FYJ83_18675</name>
</gene>
<dbReference type="AlphaFoldDB" id="A0A6N7Y3Y4"/>
<name>A0A6N7Y3Y4_9FIRM</name>
<dbReference type="EMBL" id="VUNQ01000079">
    <property type="protein sequence ID" value="MSU03485.1"/>
    <property type="molecule type" value="Genomic_DNA"/>
</dbReference>
<sequence>MIVDARERRYEHIEIFGKSALFTNLRIYGSVPEALYCYDLRGSDYDASNPLTIEPKVMVNYAGTVLVLSKIDIPEKQGFLKLENGLNFLGEELTMEEFCKKYDIVLQSDIQDMDIVEQNIPEHGMEMK</sequence>
<dbReference type="Pfam" id="PF18843">
    <property type="entry name" value="LPD28"/>
    <property type="match status" value="1"/>
</dbReference>
<reference evidence="2 3" key="1">
    <citation type="submission" date="2019-09" db="EMBL/GenBank/DDBJ databases">
        <title>In-depth cultivation of the pig gut microbiome towards novel bacterial diversity and tailored functional studies.</title>
        <authorList>
            <person name="Wylensek D."/>
            <person name="Hitch T.C.A."/>
            <person name="Clavel T."/>
        </authorList>
    </citation>
    <scope>NUCLEOTIDE SEQUENCE [LARGE SCALE GENOMIC DNA]</scope>
    <source>
        <strain evidence="2 3">WCA3-693-APC-4?</strain>
    </source>
</reference>
<dbReference type="RefSeq" id="WP_154443041.1">
    <property type="nucleotide sequence ID" value="NZ_JAHLPJ010000001.1"/>
</dbReference>
<organism evidence="2 3">
    <name type="scientific">Tissierella pigra</name>
    <dbReference type="NCBI Taxonomy" id="2607614"/>
    <lineage>
        <taxon>Bacteria</taxon>
        <taxon>Bacillati</taxon>
        <taxon>Bacillota</taxon>
        <taxon>Tissierellia</taxon>
        <taxon>Tissierellales</taxon>
        <taxon>Tissierellaceae</taxon>
        <taxon>Tissierella</taxon>
    </lineage>
</organism>
<dbReference type="InterPro" id="IPR040809">
    <property type="entry name" value="LPD28"/>
</dbReference>
<keyword evidence="3" id="KW-1185">Reference proteome</keyword>
<accession>A0A6N7Y3Y4</accession>
<protein>
    <recommendedName>
        <fullName evidence="1">Large polyvalent protein associated domain-containing protein</fullName>
    </recommendedName>
</protein>